<sequence length="50" mass="5331">MIKPGSIHRRRRALRPKFSEQKASAELALRSADSLTSAPDLQGQGGVANG</sequence>
<feature type="region of interest" description="Disordered" evidence="1">
    <location>
        <begin position="1"/>
        <end position="50"/>
    </location>
</feature>
<proteinExistence type="predicted"/>
<accession>A0ABT9MZ35</accession>
<reference evidence="2 3" key="1">
    <citation type="submission" date="2023-07" db="EMBL/GenBank/DDBJ databases">
        <title>Sequencing the genomes of 1000 actinobacteria strains.</title>
        <authorList>
            <person name="Klenk H.-P."/>
        </authorList>
    </citation>
    <scope>NUCLEOTIDE SEQUENCE [LARGE SCALE GENOMIC DNA]</scope>
    <source>
        <strain evidence="2 3">DSM 44710</strain>
    </source>
</reference>
<evidence type="ECO:0000256" key="1">
    <source>
        <dbReference type="SAM" id="MobiDB-lite"/>
    </source>
</evidence>
<dbReference type="Proteomes" id="UP001240984">
    <property type="component" value="Unassembled WGS sequence"/>
</dbReference>
<comment type="caution">
    <text evidence="2">The sequence shown here is derived from an EMBL/GenBank/DDBJ whole genome shotgun (WGS) entry which is preliminary data.</text>
</comment>
<evidence type="ECO:0000313" key="2">
    <source>
        <dbReference type="EMBL" id="MDP9796697.1"/>
    </source>
</evidence>
<gene>
    <name evidence="2" type="ORF">J2S43_005209</name>
</gene>
<name>A0ABT9MZ35_9ACTN</name>
<evidence type="ECO:0000313" key="3">
    <source>
        <dbReference type="Proteomes" id="UP001240984"/>
    </source>
</evidence>
<dbReference type="RefSeq" id="WP_306833470.1">
    <property type="nucleotide sequence ID" value="NZ_JAUSRA010000001.1"/>
</dbReference>
<protein>
    <submittedName>
        <fullName evidence="2">Uncharacterized protein</fullName>
    </submittedName>
</protein>
<dbReference type="EMBL" id="JAUSRA010000001">
    <property type="protein sequence ID" value="MDP9796697.1"/>
    <property type="molecule type" value="Genomic_DNA"/>
</dbReference>
<keyword evidence="3" id="KW-1185">Reference proteome</keyword>
<feature type="compositionally biased region" description="Basic residues" evidence="1">
    <location>
        <begin position="1"/>
        <end position="15"/>
    </location>
</feature>
<organism evidence="2 3">
    <name type="scientific">Catenuloplanes nepalensis</name>
    <dbReference type="NCBI Taxonomy" id="587533"/>
    <lineage>
        <taxon>Bacteria</taxon>
        <taxon>Bacillati</taxon>
        <taxon>Actinomycetota</taxon>
        <taxon>Actinomycetes</taxon>
        <taxon>Micromonosporales</taxon>
        <taxon>Micromonosporaceae</taxon>
        <taxon>Catenuloplanes</taxon>
    </lineage>
</organism>